<dbReference type="Gene3D" id="1.10.1740.100">
    <property type="entry name" value="Set2, Rpb1 interacting domain"/>
    <property type="match status" value="1"/>
</dbReference>
<evidence type="ECO:0000256" key="1">
    <source>
        <dbReference type="ARBA" id="ARBA00004123"/>
    </source>
</evidence>
<evidence type="ECO:0000256" key="2">
    <source>
        <dbReference type="ARBA" id="ARBA00023242"/>
    </source>
</evidence>
<name>A0A1B6I2E0_9HEMI</name>
<reference evidence="5" key="1">
    <citation type="submission" date="2015-11" db="EMBL/GenBank/DDBJ databases">
        <title>De novo transcriptome assembly of four potential Pierce s Disease insect vectors from Arizona vineyards.</title>
        <authorList>
            <person name="Tassone E.E."/>
        </authorList>
    </citation>
    <scope>NUCLEOTIDE SEQUENCE</scope>
</reference>
<dbReference type="AlphaFoldDB" id="A0A1B6I2E0"/>
<feature type="region of interest" description="Disordered" evidence="3">
    <location>
        <begin position="69"/>
        <end position="103"/>
    </location>
</feature>
<sequence length="199" mass="23214">MTNNEDLGCEELGDSPYEPETMELLEDIVEDTKKKGKDVLVQERIISPRTADEIPDKLDKRKIRELKEKLRRQKAKEKQRLKQKSKLKGRSATSKCEADTSSDPGRKIKDAFRLNMAGVIVHYLNAYRKPDCKFGKITNTDDFKHLARKLTHFVMLKELKHCRSVDELECNDNVKHKARDFIKKYMAKFGPTYQRPDDD</sequence>
<organism evidence="5">
    <name type="scientific">Homalodisca liturata</name>
    <dbReference type="NCBI Taxonomy" id="320908"/>
    <lineage>
        <taxon>Eukaryota</taxon>
        <taxon>Metazoa</taxon>
        <taxon>Ecdysozoa</taxon>
        <taxon>Arthropoda</taxon>
        <taxon>Hexapoda</taxon>
        <taxon>Insecta</taxon>
        <taxon>Pterygota</taxon>
        <taxon>Neoptera</taxon>
        <taxon>Paraneoptera</taxon>
        <taxon>Hemiptera</taxon>
        <taxon>Auchenorrhyncha</taxon>
        <taxon>Membracoidea</taxon>
        <taxon>Cicadellidae</taxon>
        <taxon>Cicadellinae</taxon>
        <taxon>Proconiini</taxon>
        <taxon>Homalodisca</taxon>
    </lineage>
</organism>
<evidence type="ECO:0000313" key="5">
    <source>
        <dbReference type="EMBL" id="JAS81084.1"/>
    </source>
</evidence>
<dbReference type="Pfam" id="PF08236">
    <property type="entry name" value="SRI"/>
    <property type="match status" value="1"/>
</dbReference>
<accession>A0A1B6I2E0</accession>
<feature type="region of interest" description="Disordered" evidence="3">
    <location>
        <begin position="1"/>
        <end position="20"/>
    </location>
</feature>
<dbReference type="GO" id="GO:0005694">
    <property type="term" value="C:chromosome"/>
    <property type="evidence" value="ECO:0007669"/>
    <property type="project" value="InterPro"/>
</dbReference>
<feature type="domain" description="Set2 Rpb1 interacting" evidence="4">
    <location>
        <begin position="116"/>
        <end position="194"/>
    </location>
</feature>
<comment type="subcellular location">
    <subcellularLocation>
        <location evidence="1">Nucleus</location>
    </subcellularLocation>
</comment>
<keyword evidence="2" id="KW-0539">Nucleus</keyword>
<evidence type="ECO:0000259" key="4">
    <source>
        <dbReference type="Pfam" id="PF08236"/>
    </source>
</evidence>
<proteinExistence type="predicted"/>
<dbReference type="GO" id="GO:0006355">
    <property type="term" value="P:regulation of DNA-templated transcription"/>
    <property type="evidence" value="ECO:0007669"/>
    <property type="project" value="InterPro"/>
</dbReference>
<dbReference type="PANTHER" id="PTHR46711">
    <property type="entry name" value="HISTONE-LYSINE N-METHYLTRANSFERASE SETD2"/>
    <property type="match status" value="1"/>
</dbReference>
<feature type="compositionally biased region" description="Basic residues" evidence="3">
    <location>
        <begin position="69"/>
        <end position="89"/>
    </location>
</feature>
<dbReference type="InterPro" id="IPR042294">
    <property type="entry name" value="SETD2_animal"/>
</dbReference>
<dbReference type="InterPro" id="IPR038190">
    <property type="entry name" value="SRI_sf"/>
</dbReference>
<dbReference type="InterPro" id="IPR013257">
    <property type="entry name" value="SRI"/>
</dbReference>
<dbReference type="PANTHER" id="PTHR46711:SF1">
    <property type="entry name" value="HISTONE-LYSINE N-METHYLTRANSFERASE SETD2"/>
    <property type="match status" value="1"/>
</dbReference>
<dbReference type="GO" id="GO:0046975">
    <property type="term" value="F:histone H3K36 methyltransferase activity"/>
    <property type="evidence" value="ECO:0007669"/>
    <property type="project" value="InterPro"/>
</dbReference>
<evidence type="ECO:0000256" key="3">
    <source>
        <dbReference type="SAM" id="MobiDB-lite"/>
    </source>
</evidence>
<gene>
    <name evidence="5" type="ORF">g.47234</name>
</gene>
<feature type="compositionally biased region" description="Polar residues" evidence="3">
    <location>
        <begin position="91"/>
        <end position="103"/>
    </location>
</feature>
<dbReference type="EMBL" id="GECU01026622">
    <property type="protein sequence ID" value="JAS81084.1"/>
    <property type="molecule type" value="Transcribed_RNA"/>
</dbReference>
<protein>
    <recommendedName>
        <fullName evidence="4">Set2 Rpb1 interacting domain-containing protein</fullName>
    </recommendedName>
</protein>